<dbReference type="Gene3D" id="3.40.50.300">
    <property type="entry name" value="P-loop containing nucleotide triphosphate hydrolases"/>
    <property type="match status" value="1"/>
</dbReference>
<proteinExistence type="predicted"/>
<dbReference type="InterPro" id="IPR001806">
    <property type="entry name" value="Small_GTPase"/>
</dbReference>
<dbReference type="AlphaFoldDB" id="A0A914WBE9"/>
<dbReference type="PANTHER" id="PTHR47977">
    <property type="entry name" value="RAS-RELATED PROTEIN RAB"/>
    <property type="match status" value="1"/>
</dbReference>
<dbReference type="GO" id="GO:0005525">
    <property type="term" value="F:GTP binding"/>
    <property type="evidence" value="ECO:0007669"/>
    <property type="project" value="UniProtKB-KW"/>
</dbReference>
<dbReference type="CDD" id="cd00154">
    <property type="entry name" value="Rab"/>
    <property type="match status" value="1"/>
</dbReference>
<evidence type="ECO:0000256" key="1">
    <source>
        <dbReference type="ARBA" id="ARBA00022741"/>
    </source>
</evidence>
<dbReference type="NCBIfam" id="TIGR00231">
    <property type="entry name" value="small_GTP"/>
    <property type="match status" value="1"/>
</dbReference>
<evidence type="ECO:0000256" key="2">
    <source>
        <dbReference type="ARBA" id="ARBA00023134"/>
    </source>
</evidence>
<dbReference type="InterPro" id="IPR027417">
    <property type="entry name" value="P-loop_NTPase"/>
</dbReference>
<keyword evidence="3" id="KW-1185">Reference proteome</keyword>
<dbReference type="SMART" id="SM00175">
    <property type="entry name" value="RAB"/>
    <property type="match status" value="1"/>
</dbReference>
<keyword evidence="2" id="KW-0342">GTP-binding</keyword>
<dbReference type="InterPro" id="IPR005225">
    <property type="entry name" value="Small_GTP-bd"/>
</dbReference>
<sequence length="210" mass="23420">MANTDNPVLKLVLVGEYGVGKSSLFRRFVHDSFVESSDRRSTLGFDHYEKTYNVEGRKIILQLWDTGGLERVASVTSSYFKHADAALLVFSHDAMDSFNALSQHLLEVVASAENARLFLCGNKSDTMAQGMGPTEKDVETFYQENQIAEGENLFKQTYTVSCKTRQGVDEMFADIAAQLARGIRPSRPNFDQMIRLKSVEGVVPKSCCSE</sequence>
<dbReference type="Pfam" id="PF00071">
    <property type="entry name" value="Ras"/>
    <property type="match status" value="1"/>
</dbReference>
<dbReference type="SMART" id="SM00173">
    <property type="entry name" value="RAS"/>
    <property type="match status" value="1"/>
</dbReference>
<dbReference type="WBParaSite" id="PSAMB.scaffold3463size18191.g21522.t1">
    <property type="protein sequence ID" value="PSAMB.scaffold3463size18191.g21522.t1"/>
    <property type="gene ID" value="PSAMB.scaffold3463size18191.g21522"/>
</dbReference>
<protein>
    <submittedName>
        <fullName evidence="4">Uncharacterized protein</fullName>
    </submittedName>
</protein>
<evidence type="ECO:0000313" key="3">
    <source>
        <dbReference type="Proteomes" id="UP000887566"/>
    </source>
</evidence>
<dbReference type="PRINTS" id="PR00449">
    <property type="entry name" value="RASTRNSFRMNG"/>
</dbReference>
<dbReference type="FunFam" id="3.40.50.300:FF:001329">
    <property type="entry name" value="Small GTP-binding protein, putative"/>
    <property type="match status" value="1"/>
</dbReference>
<dbReference type="SUPFAM" id="SSF52540">
    <property type="entry name" value="P-loop containing nucleoside triphosphate hydrolases"/>
    <property type="match status" value="1"/>
</dbReference>
<dbReference type="Proteomes" id="UP000887566">
    <property type="component" value="Unplaced"/>
</dbReference>
<dbReference type="SMART" id="SM00174">
    <property type="entry name" value="RHO"/>
    <property type="match status" value="1"/>
</dbReference>
<dbReference type="PROSITE" id="PS51419">
    <property type="entry name" value="RAB"/>
    <property type="match status" value="1"/>
</dbReference>
<keyword evidence="1" id="KW-0547">Nucleotide-binding</keyword>
<evidence type="ECO:0000313" key="4">
    <source>
        <dbReference type="WBParaSite" id="PSAMB.scaffold3463size18191.g21522.t1"/>
    </source>
</evidence>
<name>A0A914WBE9_9BILA</name>
<reference evidence="4" key="1">
    <citation type="submission" date="2022-11" db="UniProtKB">
        <authorList>
            <consortium name="WormBaseParasite"/>
        </authorList>
    </citation>
    <scope>IDENTIFICATION</scope>
</reference>
<accession>A0A914WBE9</accession>
<dbReference type="PROSITE" id="PS51421">
    <property type="entry name" value="RAS"/>
    <property type="match status" value="1"/>
</dbReference>
<dbReference type="GO" id="GO:0003924">
    <property type="term" value="F:GTPase activity"/>
    <property type="evidence" value="ECO:0007669"/>
    <property type="project" value="InterPro"/>
</dbReference>
<dbReference type="InterPro" id="IPR050227">
    <property type="entry name" value="Rab"/>
</dbReference>
<organism evidence="3 4">
    <name type="scientific">Plectus sambesii</name>
    <dbReference type="NCBI Taxonomy" id="2011161"/>
    <lineage>
        <taxon>Eukaryota</taxon>
        <taxon>Metazoa</taxon>
        <taxon>Ecdysozoa</taxon>
        <taxon>Nematoda</taxon>
        <taxon>Chromadorea</taxon>
        <taxon>Plectida</taxon>
        <taxon>Plectina</taxon>
        <taxon>Plectoidea</taxon>
        <taxon>Plectidae</taxon>
        <taxon>Plectus</taxon>
    </lineage>
</organism>